<evidence type="ECO:0000313" key="1">
    <source>
        <dbReference type="EMBL" id="MBE6512462.1"/>
    </source>
</evidence>
<protein>
    <submittedName>
        <fullName evidence="1">DUF4411 family protein</fullName>
    </submittedName>
</protein>
<name>A0A8T3VMJ7_METOL</name>
<organism evidence="1 2">
    <name type="scientific">Methanobrevibacter olleyae</name>
    <dbReference type="NCBI Taxonomy" id="294671"/>
    <lineage>
        <taxon>Archaea</taxon>
        <taxon>Methanobacteriati</taxon>
        <taxon>Methanobacteriota</taxon>
        <taxon>Methanomada group</taxon>
        <taxon>Methanobacteria</taxon>
        <taxon>Methanobacteriales</taxon>
        <taxon>Methanobacteriaceae</taxon>
        <taxon>Methanobrevibacter</taxon>
    </lineage>
</organism>
<sequence length="187" mass="22393">MEILDNAKYIVDTNVYIRRSPQEEYEEEAFPIHWKNFDRLFKEGVIVSIDKVKEELNNKGDAFFLEWTKENEDNFYPNFDSETTPYLRKLSTIFPGWYNQNKEKADYFLIAFAKVKELTLVTQEKMNIDADKEKNYRIPTVCHKIGAKCTLKSCKLEYDESIDYDFECIDFVELVKRERLYNPNLFL</sequence>
<dbReference type="EMBL" id="SUTG01000018">
    <property type="protein sequence ID" value="MBE6512462.1"/>
    <property type="molecule type" value="Genomic_DNA"/>
</dbReference>
<reference evidence="1" key="1">
    <citation type="submission" date="2019-04" db="EMBL/GenBank/DDBJ databases">
        <title>Evolution of Biomass-Degrading Anaerobic Consortia Revealed by Metagenomics.</title>
        <authorList>
            <person name="Peng X."/>
        </authorList>
    </citation>
    <scope>NUCLEOTIDE SEQUENCE</scope>
    <source>
        <strain evidence="1">SIG14</strain>
    </source>
</reference>
<accession>A0A8T3VMJ7</accession>
<dbReference type="AlphaFoldDB" id="A0A8T3VMJ7"/>
<proteinExistence type="predicted"/>
<gene>
    <name evidence="1" type="ORF">E7Z75_04895</name>
</gene>
<comment type="caution">
    <text evidence="1">The sequence shown here is derived from an EMBL/GenBank/DDBJ whole genome shotgun (WGS) entry which is preliminary data.</text>
</comment>
<dbReference type="Pfam" id="PF14367">
    <property type="entry name" value="DUF4411"/>
    <property type="match status" value="1"/>
</dbReference>
<evidence type="ECO:0000313" key="2">
    <source>
        <dbReference type="Proteomes" id="UP000732619"/>
    </source>
</evidence>
<dbReference type="InterPro" id="IPR016541">
    <property type="entry name" value="UCP008505"/>
</dbReference>
<dbReference type="Proteomes" id="UP000732619">
    <property type="component" value="Unassembled WGS sequence"/>
</dbReference>